<keyword evidence="2" id="KW-0732">Signal</keyword>
<evidence type="ECO:0000313" key="4">
    <source>
        <dbReference type="EMBL" id="AUN95427.1"/>
    </source>
</evidence>
<feature type="signal peptide" evidence="2">
    <location>
        <begin position="1"/>
        <end position="20"/>
    </location>
</feature>
<sequence length="147" mass="16830">MRLPAKFATLLIALLGTAHAQVYQCEVDGKRVFTDRPCAKDDTPMQVRPASGDYDPAAGAAAAERLAADLERDRVAAQARREEEQRRAITEANKPRKESRCDQIARERASAERWSREFRHPDNVNRELAKLEHYKERDFMECGRVFD</sequence>
<evidence type="ECO:0000256" key="1">
    <source>
        <dbReference type="SAM" id="MobiDB-lite"/>
    </source>
</evidence>
<dbReference type="InterPro" id="IPR025392">
    <property type="entry name" value="DUF4124"/>
</dbReference>
<feature type="domain" description="DUF4124" evidence="3">
    <location>
        <begin position="10"/>
        <end position="51"/>
    </location>
</feature>
<organism evidence="4 5">
    <name type="scientific">Pseudazoarcus pumilus</name>
    <dbReference type="NCBI Taxonomy" id="2067960"/>
    <lineage>
        <taxon>Bacteria</taxon>
        <taxon>Pseudomonadati</taxon>
        <taxon>Pseudomonadota</taxon>
        <taxon>Betaproteobacteria</taxon>
        <taxon>Rhodocyclales</taxon>
        <taxon>Zoogloeaceae</taxon>
        <taxon>Pseudazoarcus</taxon>
    </lineage>
</organism>
<dbReference type="KEGG" id="atw:C0099_11100"/>
<feature type="chain" id="PRO_5014394709" description="DUF4124 domain-containing protein" evidence="2">
    <location>
        <begin position="21"/>
        <end position="147"/>
    </location>
</feature>
<reference evidence="4 5" key="1">
    <citation type="submission" date="2018-01" db="EMBL/GenBank/DDBJ databases">
        <authorList>
            <person name="Fu G.-Y."/>
        </authorList>
    </citation>
    <scope>NUCLEOTIDE SEQUENCE [LARGE SCALE GENOMIC DNA]</scope>
    <source>
        <strain evidence="4 5">SY39</strain>
    </source>
</reference>
<dbReference type="Proteomes" id="UP000242205">
    <property type="component" value="Chromosome"/>
</dbReference>
<gene>
    <name evidence="4" type="ORF">C0099_11100</name>
</gene>
<evidence type="ECO:0000313" key="5">
    <source>
        <dbReference type="Proteomes" id="UP000242205"/>
    </source>
</evidence>
<evidence type="ECO:0000256" key="2">
    <source>
        <dbReference type="SAM" id="SignalP"/>
    </source>
</evidence>
<name>A0A2I6S859_9RHOO</name>
<proteinExistence type="predicted"/>
<dbReference type="AlphaFoldDB" id="A0A2I6S859"/>
<protein>
    <recommendedName>
        <fullName evidence="3">DUF4124 domain-containing protein</fullName>
    </recommendedName>
</protein>
<dbReference type="EMBL" id="CP025682">
    <property type="protein sequence ID" value="AUN95427.1"/>
    <property type="molecule type" value="Genomic_DNA"/>
</dbReference>
<feature type="region of interest" description="Disordered" evidence="1">
    <location>
        <begin position="76"/>
        <end position="104"/>
    </location>
</feature>
<accession>A0A2I6S859</accession>
<keyword evidence="5" id="KW-1185">Reference proteome</keyword>
<dbReference type="Pfam" id="PF13511">
    <property type="entry name" value="DUF4124"/>
    <property type="match status" value="1"/>
</dbReference>
<evidence type="ECO:0000259" key="3">
    <source>
        <dbReference type="Pfam" id="PF13511"/>
    </source>
</evidence>